<evidence type="ECO:0000313" key="3">
    <source>
        <dbReference type="Proteomes" id="UP001054945"/>
    </source>
</evidence>
<dbReference type="AlphaFoldDB" id="A0AAV4NYN8"/>
<sequence length="140" mass="15959">MADCSRDSGRFVPEFYCSWLRISFEKKRLEAELVTPEAMNFSYGLLQNPRFPNTTPTPATRGPRRMLKEQGEEAAARGRQCLRKCASDADCISTRKRCLCDGLCGWSCIRPAPSFLKTPRATEGNFTSDFREHFRIVRIA</sequence>
<protein>
    <submittedName>
        <fullName evidence="2">Uncharacterized protein</fullName>
    </submittedName>
</protein>
<evidence type="ECO:0000256" key="1">
    <source>
        <dbReference type="SAM" id="MobiDB-lite"/>
    </source>
</evidence>
<proteinExistence type="predicted"/>
<keyword evidence="3" id="KW-1185">Reference proteome</keyword>
<accession>A0AAV4NYN8</accession>
<dbReference type="Proteomes" id="UP001054945">
    <property type="component" value="Unassembled WGS sequence"/>
</dbReference>
<gene>
    <name evidence="2" type="ORF">CEXT_65631</name>
</gene>
<organism evidence="2 3">
    <name type="scientific">Caerostris extrusa</name>
    <name type="common">Bark spider</name>
    <name type="synonym">Caerostris bankana</name>
    <dbReference type="NCBI Taxonomy" id="172846"/>
    <lineage>
        <taxon>Eukaryota</taxon>
        <taxon>Metazoa</taxon>
        <taxon>Ecdysozoa</taxon>
        <taxon>Arthropoda</taxon>
        <taxon>Chelicerata</taxon>
        <taxon>Arachnida</taxon>
        <taxon>Araneae</taxon>
        <taxon>Araneomorphae</taxon>
        <taxon>Entelegynae</taxon>
        <taxon>Araneoidea</taxon>
        <taxon>Araneidae</taxon>
        <taxon>Caerostris</taxon>
    </lineage>
</organism>
<name>A0AAV4NYN8_CAEEX</name>
<feature type="compositionally biased region" description="Low complexity" evidence="1">
    <location>
        <begin position="52"/>
        <end position="61"/>
    </location>
</feature>
<reference evidence="2 3" key="1">
    <citation type="submission" date="2021-06" db="EMBL/GenBank/DDBJ databases">
        <title>Caerostris extrusa draft genome.</title>
        <authorList>
            <person name="Kono N."/>
            <person name="Arakawa K."/>
        </authorList>
    </citation>
    <scope>NUCLEOTIDE SEQUENCE [LARGE SCALE GENOMIC DNA]</scope>
</reference>
<dbReference type="EMBL" id="BPLR01021429">
    <property type="protein sequence ID" value="GIX89468.1"/>
    <property type="molecule type" value="Genomic_DNA"/>
</dbReference>
<feature type="region of interest" description="Disordered" evidence="1">
    <location>
        <begin position="52"/>
        <end position="71"/>
    </location>
</feature>
<comment type="caution">
    <text evidence="2">The sequence shown here is derived from an EMBL/GenBank/DDBJ whole genome shotgun (WGS) entry which is preliminary data.</text>
</comment>
<evidence type="ECO:0000313" key="2">
    <source>
        <dbReference type="EMBL" id="GIX89468.1"/>
    </source>
</evidence>